<dbReference type="GO" id="GO:0022857">
    <property type="term" value="F:transmembrane transporter activity"/>
    <property type="evidence" value="ECO:0007669"/>
    <property type="project" value="InterPro"/>
</dbReference>
<keyword evidence="3 7" id="KW-0812">Transmembrane</keyword>
<dbReference type="InterPro" id="IPR002293">
    <property type="entry name" value="AA/rel_permease1"/>
</dbReference>
<feature type="transmembrane region" description="Helical" evidence="7">
    <location>
        <begin position="79"/>
        <end position="112"/>
    </location>
</feature>
<comment type="subcellular location">
    <subcellularLocation>
        <location evidence="1">Membrane</location>
        <topology evidence="1">Multi-pass membrane protein</topology>
    </subcellularLocation>
</comment>
<feature type="transmembrane region" description="Helical" evidence="7">
    <location>
        <begin position="405"/>
        <end position="424"/>
    </location>
</feature>
<evidence type="ECO:0000256" key="3">
    <source>
        <dbReference type="ARBA" id="ARBA00022692"/>
    </source>
</evidence>
<evidence type="ECO:0008006" key="10">
    <source>
        <dbReference type="Google" id="ProtNLM"/>
    </source>
</evidence>
<keyword evidence="2" id="KW-0813">Transport</keyword>
<feature type="compositionally biased region" description="Basic and acidic residues" evidence="6">
    <location>
        <begin position="524"/>
        <end position="535"/>
    </location>
</feature>
<dbReference type="Gene3D" id="1.20.1740.10">
    <property type="entry name" value="Amino acid/polyamine transporter I"/>
    <property type="match status" value="1"/>
</dbReference>
<evidence type="ECO:0000256" key="5">
    <source>
        <dbReference type="ARBA" id="ARBA00023136"/>
    </source>
</evidence>
<evidence type="ECO:0000313" key="9">
    <source>
        <dbReference type="Proteomes" id="UP000014254"/>
    </source>
</evidence>
<evidence type="ECO:0000256" key="6">
    <source>
        <dbReference type="SAM" id="MobiDB-lite"/>
    </source>
</evidence>
<feature type="transmembrane region" description="Helical" evidence="7">
    <location>
        <begin position="46"/>
        <end position="67"/>
    </location>
</feature>
<sequence>MVGMDRNLSINEVNETGENRPQFQTEEELLQSMGYKQEMNKTMSTVSNFAIAFGCCSILSGLTPLWGDAMLAAGSIAVIWGWILVSVFTFGVGLSLAEICSAYPITGGLYIWVSKLAPPEWVPIMCWLTGWCNWLVAITSADLGLSQFIASIINISDPNNSPSIYWQYGIFVVIAVVHGIINSASVKYNGFFNQTSLYWHLVGTLLIVIVALVLTPNKPSAKWVFTHFQNETGFSSGGYAFLIGLLQSQYTLSGFDSAAHMSDETRDAGRSAPRGILYAIGTAAIVGFVFLVSVNFCVQDYQAQIVDTQISPAMTQVFLDGVGYKWTVVFTTIIMGAMFFSGSALTLGSSRMIYAFARDGATPFSKYLATINLRTQTPIWAVWFNVVFAMIVGLLYIINETAFNAIVSVNTIASSMAYFIPIALKLTVARKVFVRGPFHLGPFSDTINVISLCWILLTSVLFVCPTEYPVTPDNMNYAIVVFAGVIGASVIYYYARAKKFFKGPGKSLEHDPQLDGLPVETAVDDVKKQDRRQEYDSSSQSSNSDNEGNKKYQVSEVERI</sequence>
<feature type="transmembrane region" description="Helical" evidence="7">
    <location>
        <begin position="276"/>
        <end position="296"/>
    </location>
</feature>
<proteinExistence type="predicted"/>
<keyword evidence="5 7" id="KW-0472">Membrane</keyword>
<feature type="transmembrane region" description="Helical" evidence="7">
    <location>
        <begin position="445"/>
        <end position="463"/>
    </location>
</feature>
<evidence type="ECO:0000256" key="7">
    <source>
        <dbReference type="SAM" id="Phobius"/>
    </source>
</evidence>
<dbReference type="Pfam" id="PF13520">
    <property type="entry name" value="AA_permease_2"/>
    <property type="match status" value="1"/>
</dbReference>
<evidence type="ECO:0000256" key="2">
    <source>
        <dbReference type="ARBA" id="ARBA00022448"/>
    </source>
</evidence>
<dbReference type="PANTHER" id="PTHR45649:SF26">
    <property type="entry name" value="OS04G0435100 PROTEIN"/>
    <property type="match status" value="1"/>
</dbReference>
<dbReference type="Proteomes" id="UP000014254">
    <property type="component" value="Unassembled WGS sequence"/>
</dbReference>
<feature type="region of interest" description="Disordered" evidence="6">
    <location>
        <begin position="509"/>
        <end position="560"/>
    </location>
</feature>
<dbReference type="AlphaFoldDB" id="S2IYZ0"/>
<organism evidence="8 9">
    <name type="scientific">Mucor circinelloides f. circinelloides (strain 1006PhL)</name>
    <name type="common">Mucormycosis agent</name>
    <name type="synonym">Calyptromyces circinelloides</name>
    <dbReference type="NCBI Taxonomy" id="1220926"/>
    <lineage>
        <taxon>Eukaryota</taxon>
        <taxon>Fungi</taxon>
        <taxon>Fungi incertae sedis</taxon>
        <taxon>Mucoromycota</taxon>
        <taxon>Mucoromycotina</taxon>
        <taxon>Mucoromycetes</taxon>
        <taxon>Mucorales</taxon>
        <taxon>Mucorineae</taxon>
        <taxon>Mucoraceae</taxon>
        <taxon>Mucor</taxon>
    </lineage>
</organism>
<protein>
    <recommendedName>
        <fullName evidence="10">Amino acid permease</fullName>
    </recommendedName>
</protein>
<dbReference type="GO" id="GO:0016020">
    <property type="term" value="C:membrane"/>
    <property type="evidence" value="ECO:0007669"/>
    <property type="project" value="UniProtKB-SubCell"/>
</dbReference>
<keyword evidence="9" id="KW-1185">Reference proteome</keyword>
<dbReference type="eggNOG" id="KOG1289">
    <property type="taxonomic scope" value="Eukaryota"/>
</dbReference>
<dbReference type="InParanoid" id="S2IYZ0"/>
<evidence type="ECO:0000313" key="8">
    <source>
        <dbReference type="EMBL" id="EPB83006.1"/>
    </source>
</evidence>
<feature type="transmembrane region" description="Helical" evidence="7">
    <location>
        <begin position="326"/>
        <end position="348"/>
    </location>
</feature>
<dbReference type="OrthoDB" id="10054429at2759"/>
<dbReference type="PANTHER" id="PTHR45649">
    <property type="entry name" value="AMINO-ACID PERMEASE BAT1"/>
    <property type="match status" value="1"/>
</dbReference>
<dbReference type="FunCoup" id="S2IYZ0">
    <property type="interactions" value="22"/>
</dbReference>
<evidence type="ECO:0000256" key="1">
    <source>
        <dbReference type="ARBA" id="ARBA00004141"/>
    </source>
</evidence>
<dbReference type="STRING" id="1220926.S2IYZ0"/>
<evidence type="ECO:0000256" key="4">
    <source>
        <dbReference type="ARBA" id="ARBA00022989"/>
    </source>
</evidence>
<dbReference type="OMA" id="FCVQDYQ"/>
<keyword evidence="4 7" id="KW-1133">Transmembrane helix</keyword>
<feature type="transmembrane region" description="Helical" evidence="7">
    <location>
        <begin position="124"/>
        <end position="153"/>
    </location>
</feature>
<dbReference type="EMBL" id="KE124088">
    <property type="protein sequence ID" value="EPB83006.1"/>
    <property type="molecule type" value="Genomic_DNA"/>
</dbReference>
<dbReference type="VEuPathDB" id="FungiDB:HMPREF1544_10236"/>
<accession>S2IYZ0</accession>
<feature type="transmembrane region" description="Helical" evidence="7">
    <location>
        <begin position="165"/>
        <end position="185"/>
    </location>
</feature>
<reference evidence="9" key="1">
    <citation type="submission" date="2013-05" db="EMBL/GenBank/DDBJ databases">
        <title>The Genome sequence of Mucor circinelloides f. circinelloides 1006PhL.</title>
        <authorList>
            <consortium name="The Broad Institute Genomics Platform"/>
            <person name="Cuomo C."/>
            <person name="Earl A."/>
            <person name="Findley K."/>
            <person name="Lee S.C."/>
            <person name="Walker B."/>
            <person name="Young S."/>
            <person name="Zeng Q."/>
            <person name="Gargeya S."/>
            <person name="Fitzgerald M."/>
            <person name="Haas B."/>
            <person name="Abouelleil A."/>
            <person name="Allen A.W."/>
            <person name="Alvarado L."/>
            <person name="Arachchi H.M."/>
            <person name="Berlin A.M."/>
            <person name="Chapman S.B."/>
            <person name="Gainer-Dewar J."/>
            <person name="Goldberg J."/>
            <person name="Griggs A."/>
            <person name="Gujja S."/>
            <person name="Hansen M."/>
            <person name="Howarth C."/>
            <person name="Imamovic A."/>
            <person name="Ireland A."/>
            <person name="Larimer J."/>
            <person name="McCowan C."/>
            <person name="Murphy C."/>
            <person name="Pearson M."/>
            <person name="Poon T.W."/>
            <person name="Priest M."/>
            <person name="Roberts A."/>
            <person name="Saif S."/>
            <person name="Shea T."/>
            <person name="Sisk P."/>
            <person name="Sykes S."/>
            <person name="Wortman J."/>
            <person name="Nusbaum C."/>
            <person name="Birren B."/>
        </authorList>
    </citation>
    <scope>NUCLEOTIDE SEQUENCE [LARGE SCALE GENOMIC DNA]</scope>
    <source>
        <strain evidence="9">1006PhL</strain>
    </source>
</reference>
<feature type="compositionally biased region" description="Low complexity" evidence="6">
    <location>
        <begin position="536"/>
        <end position="546"/>
    </location>
</feature>
<feature type="transmembrane region" description="Helical" evidence="7">
    <location>
        <begin position="197"/>
        <end position="216"/>
    </location>
</feature>
<name>S2IYZ0_MUCC1</name>
<feature type="transmembrane region" description="Helical" evidence="7">
    <location>
        <begin position="475"/>
        <end position="495"/>
    </location>
</feature>
<feature type="transmembrane region" description="Helical" evidence="7">
    <location>
        <begin position="380"/>
        <end position="399"/>
    </location>
</feature>
<gene>
    <name evidence="8" type="ORF">HMPREF1544_10236</name>
</gene>
<dbReference type="PIRSF" id="PIRSF006060">
    <property type="entry name" value="AA_transporter"/>
    <property type="match status" value="1"/>
</dbReference>